<dbReference type="InParanoid" id="B9SA51"/>
<evidence type="ECO:0000313" key="8">
    <source>
        <dbReference type="Proteomes" id="UP000008311"/>
    </source>
</evidence>
<dbReference type="InterPro" id="IPR034161">
    <property type="entry name" value="Pepsin-like_plant"/>
</dbReference>
<dbReference type="CDD" id="cd05476">
    <property type="entry name" value="pepsin_A_like_plant"/>
    <property type="match status" value="1"/>
</dbReference>
<dbReference type="Proteomes" id="UP000008311">
    <property type="component" value="Unassembled WGS sequence"/>
</dbReference>
<gene>
    <name evidence="7" type="ORF">RCOM_0185380</name>
</gene>
<dbReference type="PANTHER" id="PTHR47967">
    <property type="entry name" value="OS07G0603500 PROTEIN-RELATED"/>
    <property type="match status" value="1"/>
</dbReference>
<dbReference type="AlphaFoldDB" id="B9SA51"/>
<proteinExistence type="inferred from homology"/>
<evidence type="ECO:0000313" key="7">
    <source>
        <dbReference type="EMBL" id="EEF39568.1"/>
    </source>
</evidence>
<dbReference type="Gene3D" id="2.40.70.10">
    <property type="entry name" value="Acid Proteases"/>
    <property type="match status" value="2"/>
</dbReference>
<sequence length="341" mass="38504">MHEPNGFSLELIHGDSPESPFYPGKLTDSERISRLVESSIIRAQVLSSYLKYNSTSGPEAYRFPVYIWIASCVASTDVLEPTNNSRILFNFGCSKDNRNFSAFSRTGKTDGIMGLNMSPVSILQQLRNVTNQRFSYCLTPYGSRPPATSLLRFGNDISTWGRGFYSTPFVDPPDMPNYFLNLLDLSVAGQRLRLPPETFALKRDGTGGTIIDSGTGLTLVVQPAYRHLLGALQNHFDHHGFHRVHIPDTNLELRYNFAQNRTFQNHASLTYHFQGADFTVEPRYAYVVYNDENAFCVALLASHIEGRAIIGALHQANTRFVYNAAKRRLKFKAENFQNDKR</sequence>
<keyword evidence="3" id="KW-0064">Aspartyl protease</keyword>
<dbReference type="EMBL" id="EQ973900">
    <property type="protein sequence ID" value="EEF39568.1"/>
    <property type="molecule type" value="Genomic_DNA"/>
</dbReference>
<dbReference type="InterPro" id="IPR051708">
    <property type="entry name" value="Plant_Aspart_Prot_A1"/>
</dbReference>
<keyword evidence="8" id="KW-1185">Reference proteome</keyword>
<feature type="domain" description="Peptidase A1" evidence="6">
    <location>
        <begin position="7"/>
        <end position="332"/>
    </location>
</feature>
<name>B9SA51_RICCO</name>
<dbReference type="InterPro" id="IPR033121">
    <property type="entry name" value="PEPTIDASE_A1"/>
</dbReference>
<dbReference type="STRING" id="3988.B9SA51"/>
<evidence type="ECO:0000256" key="3">
    <source>
        <dbReference type="ARBA" id="ARBA00022750"/>
    </source>
</evidence>
<keyword evidence="2" id="KW-0645">Protease</keyword>
<dbReference type="InterPro" id="IPR032861">
    <property type="entry name" value="TAXi_N"/>
</dbReference>
<dbReference type="GO" id="GO:0004190">
    <property type="term" value="F:aspartic-type endopeptidase activity"/>
    <property type="evidence" value="ECO:0000318"/>
    <property type="project" value="GO_Central"/>
</dbReference>
<keyword evidence="5" id="KW-0325">Glycoprotein</keyword>
<dbReference type="InterPro" id="IPR032799">
    <property type="entry name" value="TAXi_C"/>
</dbReference>
<evidence type="ECO:0000256" key="1">
    <source>
        <dbReference type="ARBA" id="ARBA00007447"/>
    </source>
</evidence>
<dbReference type="PANTHER" id="PTHR47967:SF123">
    <property type="entry name" value="ASPARTIC PROTEINASE NEPENTHESIN-1-LIKE"/>
    <property type="match status" value="1"/>
</dbReference>
<dbReference type="GO" id="GO:0005576">
    <property type="term" value="C:extracellular region"/>
    <property type="evidence" value="ECO:0000318"/>
    <property type="project" value="GO_Central"/>
</dbReference>
<evidence type="ECO:0000256" key="5">
    <source>
        <dbReference type="ARBA" id="ARBA00023180"/>
    </source>
</evidence>
<comment type="similarity">
    <text evidence="1">Belongs to the peptidase A1 family.</text>
</comment>
<dbReference type="Pfam" id="PF14543">
    <property type="entry name" value="TAXi_N"/>
    <property type="match status" value="1"/>
</dbReference>
<dbReference type="SUPFAM" id="SSF50630">
    <property type="entry name" value="Acid proteases"/>
    <property type="match status" value="1"/>
</dbReference>
<reference evidence="8" key="1">
    <citation type="journal article" date="2010" name="Nat. Biotechnol.">
        <title>Draft genome sequence of the oilseed species Ricinus communis.</title>
        <authorList>
            <person name="Chan A.P."/>
            <person name="Crabtree J."/>
            <person name="Zhao Q."/>
            <person name="Lorenzi H."/>
            <person name="Orvis J."/>
            <person name="Puiu D."/>
            <person name="Melake-Berhan A."/>
            <person name="Jones K.M."/>
            <person name="Redman J."/>
            <person name="Chen G."/>
            <person name="Cahoon E.B."/>
            <person name="Gedil M."/>
            <person name="Stanke M."/>
            <person name="Haas B.J."/>
            <person name="Wortman J.R."/>
            <person name="Fraser-Liggett C.M."/>
            <person name="Ravel J."/>
            <person name="Rabinowicz P.D."/>
        </authorList>
    </citation>
    <scope>NUCLEOTIDE SEQUENCE [LARGE SCALE GENOMIC DNA]</scope>
    <source>
        <strain evidence="8">cv. Hale</strain>
    </source>
</reference>
<evidence type="ECO:0000256" key="4">
    <source>
        <dbReference type="ARBA" id="ARBA00022801"/>
    </source>
</evidence>
<protein>
    <submittedName>
        <fullName evidence="7">Aspartic proteinase nepenthesin-1, putative</fullName>
    </submittedName>
</protein>
<organism evidence="7 8">
    <name type="scientific">Ricinus communis</name>
    <name type="common">Castor bean</name>
    <dbReference type="NCBI Taxonomy" id="3988"/>
    <lineage>
        <taxon>Eukaryota</taxon>
        <taxon>Viridiplantae</taxon>
        <taxon>Streptophyta</taxon>
        <taxon>Embryophyta</taxon>
        <taxon>Tracheophyta</taxon>
        <taxon>Spermatophyta</taxon>
        <taxon>Magnoliopsida</taxon>
        <taxon>eudicotyledons</taxon>
        <taxon>Gunneridae</taxon>
        <taxon>Pentapetalae</taxon>
        <taxon>rosids</taxon>
        <taxon>fabids</taxon>
        <taxon>Malpighiales</taxon>
        <taxon>Euphorbiaceae</taxon>
        <taxon>Acalyphoideae</taxon>
        <taxon>Acalypheae</taxon>
        <taxon>Ricinus</taxon>
    </lineage>
</organism>
<evidence type="ECO:0000256" key="2">
    <source>
        <dbReference type="ARBA" id="ARBA00022670"/>
    </source>
</evidence>
<dbReference type="Pfam" id="PF14541">
    <property type="entry name" value="TAXi_C"/>
    <property type="match status" value="1"/>
</dbReference>
<dbReference type="GO" id="GO:0006508">
    <property type="term" value="P:proteolysis"/>
    <property type="evidence" value="ECO:0007669"/>
    <property type="project" value="UniProtKB-KW"/>
</dbReference>
<dbReference type="PROSITE" id="PS51767">
    <property type="entry name" value="PEPTIDASE_A1"/>
    <property type="match status" value="1"/>
</dbReference>
<accession>B9SA51</accession>
<keyword evidence="4" id="KW-0378">Hydrolase</keyword>
<dbReference type="InterPro" id="IPR021109">
    <property type="entry name" value="Peptidase_aspartic_dom_sf"/>
</dbReference>
<dbReference type="eggNOG" id="KOG1339">
    <property type="taxonomic scope" value="Eukaryota"/>
</dbReference>
<evidence type="ECO:0000259" key="6">
    <source>
        <dbReference type="PROSITE" id="PS51767"/>
    </source>
</evidence>